<name>A0AAV1UUR4_9STRA</name>
<feature type="compositionally biased region" description="Acidic residues" evidence="1">
    <location>
        <begin position="60"/>
        <end position="78"/>
    </location>
</feature>
<accession>A0AAV1UUR4</accession>
<sequence length="273" mass="30616">MASTYGGRVLAGEDSEEDDEDDEEMGLQFKGFGSRLSPAAPRFTVPTVNAVPHITKDYDNEAEEDEEEEEESDGEMEVEELKVMGWVRPQDEQKRVDEHDEEDRNDAEKSAGQQESKGAQLLMKEDAEHKRENGEQWQLAASMNGIDVMSNAFVDIVQPSLDGTIHRITELKESQQRLLQMLTSLNAGVQTNERFANAAAVLDKLPFYSRKLQGITMAMQEISTSTARMKRRTESLRIDAQSHAISKENKRDAQSQWNKLYAAKSASAPSSQS</sequence>
<dbReference type="EMBL" id="CAKLBY020000229">
    <property type="protein sequence ID" value="CAK7938180.1"/>
    <property type="molecule type" value="Genomic_DNA"/>
</dbReference>
<protein>
    <recommendedName>
        <fullName evidence="4">Biogenesis of lysosome-related organelles complex 1 subunit 7</fullName>
    </recommendedName>
</protein>
<dbReference type="Pfam" id="PF14712">
    <property type="entry name" value="Snapin_Pallidin"/>
    <property type="match status" value="1"/>
</dbReference>
<dbReference type="AlphaFoldDB" id="A0AAV1UUR4"/>
<dbReference type="GO" id="GO:0030133">
    <property type="term" value="C:transport vesicle"/>
    <property type="evidence" value="ECO:0007669"/>
    <property type="project" value="TreeGrafter"/>
</dbReference>
<evidence type="ECO:0000313" key="3">
    <source>
        <dbReference type="Proteomes" id="UP001162060"/>
    </source>
</evidence>
<dbReference type="GO" id="GO:0031083">
    <property type="term" value="C:BLOC-1 complex"/>
    <property type="evidence" value="ECO:0007669"/>
    <property type="project" value="TreeGrafter"/>
</dbReference>
<reference evidence="2" key="1">
    <citation type="submission" date="2024-01" db="EMBL/GenBank/DDBJ databases">
        <authorList>
            <person name="Webb A."/>
        </authorList>
    </citation>
    <scope>NUCLEOTIDE SEQUENCE</scope>
    <source>
        <strain evidence="2">Pm1</strain>
    </source>
</reference>
<evidence type="ECO:0000256" key="1">
    <source>
        <dbReference type="SAM" id="MobiDB-lite"/>
    </source>
</evidence>
<feature type="compositionally biased region" description="Acidic residues" evidence="1">
    <location>
        <begin position="13"/>
        <end position="25"/>
    </location>
</feature>
<evidence type="ECO:0008006" key="4">
    <source>
        <dbReference type="Google" id="ProtNLM"/>
    </source>
</evidence>
<dbReference type="InterPro" id="IPR028119">
    <property type="entry name" value="Snapin/Pallidin/Snn1"/>
</dbReference>
<proteinExistence type="predicted"/>
<dbReference type="PANTHER" id="PTHR31328:SF2">
    <property type="entry name" value="BIOGENESIS OF LYSOSOME-RELATED ORGANELLES COMPLEX 1 SUBUNIT 6"/>
    <property type="match status" value="1"/>
</dbReference>
<dbReference type="Proteomes" id="UP001162060">
    <property type="component" value="Unassembled WGS sequence"/>
</dbReference>
<feature type="region of interest" description="Disordered" evidence="1">
    <location>
        <begin position="1"/>
        <end position="119"/>
    </location>
</feature>
<feature type="compositionally biased region" description="Basic and acidic residues" evidence="1">
    <location>
        <begin position="89"/>
        <end position="98"/>
    </location>
</feature>
<dbReference type="PANTHER" id="PTHR31328">
    <property type="entry name" value="BIOGENESIS OF LYSOSOME-RELATED ORGANELLES COMPLEX 1 SUBUNIT 6"/>
    <property type="match status" value="1"/>
</dbReference>
<organism evidence="2 3">
    <name type="scientific">Peronospora matthiolae</name>
    <dbReference type="NCBI Taxonomy" id="2874970"/>
    <lineage>
        <taxon>Eukaryota</taxon>
        <taxon>Sar</taxon>
        <taxon>Stramenopiles</taxon>
        <taxon>Oomycota</taxon>
        <taxon>Peronosporomycetes</taxon>
        <taxon>Peronosporales</taxon>
        <taxon>Peronosporaceae</taxon>
        <taxon>Peronospora</taxon>
    </lineage>
</organism>
<gene>
    <name evidence="2" type="ORF">PM001_LOCUS23330</name>
</gene>
<comment type="caution">
    <text evidence="2">The sequence shown here is derived from an EMBL/GenBank/DDBJ whole genome shotgun (WGS) entry which is preliminary data.</text>
</comment>
<evidence type="ECO:0000313" key="2">
    <source>
        <dbReference type="EMBL" id="CAK7938180.1"/>
    </source>
</evidence>